<name>A0AAD1SM54_PELCU</name>
<protein>
    <submittedName>
        <fullName evidence="2">Uncharacterized protein</fullName>
    </submittedName>
</protein>
<evidence type="ECO:0000313" key="2">
    <source>
        <dbReference type="EMBL" id="CAH2303153.1"/>
    </source>
</evidence>
<dbReference type="AlphaFoldDB" id="A0AAD1SM54"/>
<feature type="region of interest" description="Disordered" evidence="1">
    <location>
        <begin position="53"/>
        <end position="112"/>
    </location>
</feature>
<sequence length="112" mass="12552">MALHTIEATPSLPHNSRSMLEMPANQQYNYTYMVDMPRDLQILDANLGCDIPDSPEEHSVTPRHVPIFPPTLEHAKTRKNTSIPPHHSSEPTYPGPMETISNTHHTGMDTKG</sequence>
<organism evidence="2 3">
    <name type="scientific">Pelobates cultripes</name>
    <name type="common">Western spadefoot toad</name>
    <dbReference type="NCBI Taxonomy" id="61616"/>
    <lineage>
        <taxon>Eukaryota</taxon>
        <taxon>Metazoa</taxon>
        <taxon>Chordata</taxon>
        <taxon>Craniata</taxon>
        <taxon>Vertebrata</taxon>
        <taxon>Euteleostomi</taxon>
        <taxon>Amphibia</taxon>
        <taxon>Batrachia</taxon>
        <taxon>Anura</taxon>
        <taxon>Pelobatoidea</taxon>
        <taxon>Pelobatidae</taxon>
        <taxon>Pelobates</taxon>
    </lineage>
</organism>
<accession>A0AAD1SM54</accession>
<proteinExistence type="predicted"/>
<evidence type="ECO:0000313" key="3">
    <source>
        <dbReference type="Proteomes" id="UP001295444"/>
    </source>
</evidence>
<dbReference type="EMBL" id="OW240917">
    <property type="protein sequence ID" value="CAH2303153.1"/>
    <property type="molecule type" value="Genomic_DNA"/>
</dbReference>
<keyword evidence="3" id="KW-1185">Reference proteome</keyword>
<gene>
    <name evidence="2" type="ORF">PECUL_23A019838</name>
</gene>
<dbReference type="Proteomes" id="UP001295444">
    <property type="component" value="Chromosome 06"/>
</dbReference>
<evidence type="ECO:0000256" key="1">
    <source>
        <dbReference type="SAM" id="MobiDB-lite"/>
    </source>
</evidence>
<reference evidence="2" key="1">
    <citation type="submission" date="2022-03" db="EMBL/GenBank/DDBJ databases">
        <authorList>
            <person name="Alioto T."/>
            <person name="Alioto T."/>
            <person name="Gomez Garrido J."/>
        </authorList>
    </citation>
    <scope>NUCLEOTIDE SEQUENCE</scope>
</reference>